<evidence type="ECO:0000256" key="2">
    <source>
        <dbReference type="SAM" id="SignalP"/>
    </source>
</evidence>
<dbReference type="Gene3D" id="2.40.128.600">
    <property type="match status" value="1"/>
</dbReference>
<dbReference type="SUPFAM" id="SSF56601">
    <property type="entry name" value="beta-lactamase/transpeptidase-like"/>
    <property type="match status" value="1"/>
</dbReference>
<evidence type="ECO:0000259" key="4">
    <source>
        <dbReference type="Pfam" id="PF11954"/>
    </source>
</evidence>
<dbReference type="InterPro" id="IPR001466">
    <property type="entry name" value="Beta-lactam-related"/>
</dbReference>
<feature type="signal peptide" evidence="2">
    <location>
        <begin position="1"/>
        <end position="19"/>
    </location>
</feature>
<evidence type="ECO:0000256" key="1">
    <source>
        <dbReference type="ARBA" id="ARBA00038215"/>
    </source>
</evidence>
<feature type="domain" description="Peptidase S12 Pab87-related C-terminal" evidence="4">
    <location>
        <begin position="434"/>
        <end position="538"/>
    </location>
</feature>
<comment type="similarity">
    <text evidence="1">Belongs to the peptidase S12 family.</text>
</comment>
<dbReference type="Pfam" id="PF11954">
    <property type="entry name" value="DUF3471"/>
    <property type="match status" value="1"/>
</dbReference>
<evidence type="ECO:0000259" key="3">
    <source>
        <dbReference type="Pfam" id="PF00144"/>
    </source>
</evidence>
<keyword evidence="6" id="KW-1185">Reference proteome</keyword>
<dbReference type="Gene3D" id="3.40.710.10">
    <property type="entry name" value="DD-peptidase/beta-lactamase superfamily"/>
    <property type="match status" value="1"/>
</dbReference>
<reference evidence="5 6" key="1">
    <citation type="journal article" date="2024" name="IMA Fungus">
        <title>Apiospora arundinis, a panoply of carbohydrate-active enzymes and secondary metabolites.</title>
        <authorList>
            <person name="Sorensen T."/>
            <person name="Petersen C."/>
            <person name="Muurmann A.T."/>
            <person name="Christiansen J.V."/>
            <person name="Brundto M.L."/>
            <person name="Overgaard C.K."/>
            <person name="Boysen A.T."/>
            <person name="Wollenberg R.D."/>
            <person name="Larsen T.O."/>
            <person name="Sorensen J.L."/>
            <person name="Nielsen K.L."/>
            <person name="Sondergaard T.E."/>
        </authorList>
    </citation>
    <scope>NUCLEOTIDE SEQUENCE [LARGE SCALE GENOMIC DNA]</scope>
    <source>
        <strain evidence="5 6">AAU 773</strain>
    </source>
</reference>
<dbReference type="Pfam" id="PF00144">
    <property type="entry name" value="Beta-lactamase"/>
    <property type="match status" value="1"/>
</dbReference>
<gene>
    <name evidence="5" type="ORF">PGQ11_001157</name>
</gene>
<feature type="chain" id="PRO_5045876657" evidence="2">
    <location>
        <begin position="20"/>
        <end position="554"/>
    </location>
</feature>
<evidence type="ECO:0000313" key="6">
    <source>
        <dbReference type="Proteomes" id="UP001390339"/>
    </source>
</evidence>
<dbReference type="InterPro" id="IPR050491">
    <property type="entry name" value="AmpC-like"/>
</dbReference>
<accession>A0ABR2JM54</accession>
<organism evidence="5 6">
    <name type="scientific">Apiospora arundinis</name>
    <dbReference type="NCBI Taxonomy" id="335852"/>
    <lineage>
        <taxon>Eukaryota</taxon>
        <taxon>Fungi</taxon>
        <taxon>Dikarya</taxon>
        <taxon>Ascomycota</taxon>
        <taxon>Pezizomycotina</taxon>
        <taxon>Sordariomycetes</taxon>
        <taxon>Xylariomycetidae</taxon>
        <taxon>Amphisphaeriales</taxon>
        <taxon>Apiosporaceae</taxon>
        <taxon>Apiospora</taxon>
    </lineage>
</organism>
<keyword evidence="2" id="KW-0732">Signal</keyword>
<protein>
    <submittedName>
        <fullName evidence="5">Beta-lactamase/transpeptidase-like protein</fullName>
    </submittedName>
</protein>
<dbReference type="InterPro" id="IPR021860">
    <property type="entry name" value="Peptidase_S12_Pab87-rel_C"/>
</dbReference>
<feature type="domain" description="Beta-lactamase-related" evidence="3">
    <location>
        <begin position="44"/>
        <end position="378"/>
    </location>
</feature>
<dbReference type="PANTHER" id="PTHR46825:SF9">
    <property type="entry name" value="BETA-LACTAMASE-RELATED DOMAIN-CONTAINING PROTEIN"/>
    <property type="match status" value="1"/>
</dbReference>
<dbReference type="InterPro" id="IPR012338">
    <property type="entry name" value="Beta-lactam/transpept-like"/>
</dbReference>
<name>A0ABR2JM54_9PEZI</name>
<comment type="caution">
    <text evidence="5">The sequence shown here is derived from an EMBL/GenBank/DDBJ whole genome shotgun (WGS) entry which is preliminary data.</text>
</comment>
<dbReference type="EMBL" id="JAPCWZ010000001">
    <property type="protein sequence ID" value="KAK8879863.1"/>
    <property type="molecule type" value="Genomic_DNA"/>
</dbReference>
<proteinExistence type="inferred from homology"/>
<dbReference type="Proteomes" id="UP001390339">
    <property type="component" value="Unassembled WGS sequence"/>
</dbReference>
<dbReference type="PANTHER" id="PTHR46825">
    <property type="entry name" value="D-ALANYL-D-ALANINE-CARBOXYPEPTIDASE/ENDOPEPTIDASE AMPH"/>
    <property type="match status" value="1"/>
</dbReference>
<sequence length="554" mass="61014">MRFPAGYAVALLLSPVASASQKVLADKHDENPLDDAFERLALKTLDEFHVPGLAIAIVDGENTWAAGYGNATLPGTPVTPSTLFYGGSTTKAFTAAAFAQLISDSDAHPDLTWRTPLSSLIRDDFVLEPAYEWAQEHLTLEDALSHRTGFPRHDKSLSTAYGPDGHKATMRDLTQSLRHLPMVHEPRVEFRYCNLMFMVASHVLQTLTGRWLGTTLREGIWKPLGMNATYFSLEDAQAAPEHLAMGYWWDYGSSSSPEPKTKGGYGEVPFAGLDEASGAGAVVSNVLDYAKWIRCLANEAEPLSKAAHTAIKTPRITPMGNSKGWDGPGSYALGWMMNPYKGHTVYNHGGGMEGYGAEVFFMPDLGYGVVTLANTARTSNYAGKTLAWKLINDKLGVAEEDRYDWAAAGKKAIHDVFSGYDSAVERLYPDRAEPSLPPALPLQKYAGTYYHPAYQNLTVEVVDNDDSPLGPRQSSKTQLKASRANAVWDMSYDFEHVSGEFWAVFIDLKKSPNWLSGEVAKAEFRLRSDGWPDELVVEYMEDGNEGVITYERVD</sequence>
<evidence type="ECO:0000313" key="5">
    <source>
        <dbReference type="EMBL" id="KAK8879863.1"/>
    </source>
</evidence>